<organism evidence="2 3">
    <name type="scientific">Emticicia aquatilis</name>
    <dbReference type="NCBI Taxonomy" id="1537369"/>
    <lineage>
        <taxon>Bacteria</taxon>
        <taxon>Pseudomonadati</taxon>
        <taxon>Bacteroidota</taxon>
        <taxon>Cytophagia</taxon>
        <taxon>Cytophagales</taxon>
        <taxon>Leadbetterellaceae</taxon>
        <taxon>Emticicia</taxon>
    </lineage>
</organism>
<keyword evidence="1" id="KW-0732">Signal</keyword>
<dbReference type="RefSeq" id="WP_188767499.1">
    <property type="nucleotide sequence ID" value="NZ_BMKK01000006.1"/>
</dbReference>
<reference evidence="2" key="2">
    <citation type="submission" date="2020-09" db="EMBL/GenBank/DDBJ databases">
        <authorList>
            <person name="Sun Q."/>
            <person name="Zhou Y."/>
        </authorList>
    </citation>
    <scope>NUCLEOTIDE SEQUENCE</scope>
    <source>
        <strain evidence="2">CGMCC 1.15958</strain>
    </source>
</reference>
<proteinExistence type="predicted"/>
<dbReference type="AlphaFoldDB" id="A0A916YZ02"/>
<keyword evidence="3" id="KW-1185">Reference proteome</keyword>
<dbReference type="Proteomes" id="UP000609064">
    <property type="component" value="Unassembled WGS sequence"/>
</dbReference>
<feature type="signal peptide" evidence="1">
    <location>
        <begin position="1"/>
        <end position="20"/>
    </location>
</feature>
<evidence type="ECO:0000313" key="2">
    <source>
        <dbReference type="EMBL" id="GGD66571.1"/>
    </source>
</evidence>
<name>A0A916YZ02_9BACT</name>
<comment type="caution">
    <text evidence="2">The sequence shown here is derived from an EMBL/GenBank/DDBJ whole genome shotgun (WGS) entry which is preliminary data.</text>
</comment>
<sequence length="201" mass="23188">MRVFNLTAVGILLFTSSVFATPKKSYSPTTSIQKRCAEIQTNLKNHLYITKRISDERFDDVVTAYFQNKRIELIVSETYGEAGKIRHEYYFGKNGELILATNQLFQYQTKQSSDKNLVKVSENTYYYQKMKLVRAVDGKNVATRTSHYDTQTRSRYLLGKSLILTKQIKEQHDEIIGQYQQNSDLAKLTRRKPTECGAGCD</sequence>
<feature type="chain" id="PRO_5036759007" evidence="1">
    <location>
        <begin position="21"/>
        <end position="201"/>
    </location>
</feature>
<dbReference type="EMBL" id="BMKK01000006">
    <property type="protein sequence ID" value="GGD66571.1"/>
    <property type="molecule type" value="Genomic_DNA"/>
</dbReference>
<gene>
    <name evidence="2" type="ORF">GCM10011514_33250</name>
</gene>
<evidence type="ECO:0000256" key="1">
    <source>
        <dbReference type="SAM" id="SignalP"/>
    </source>
</evidence>
<protein>
    <submittedName>
        <fullName evidence="2">Uncharacterized protein</fullName>
    </submittedName>
</protein>
<reference evidence="2" key="1">
    <citation type="journal article" date="2014" name="Int. J. Syst. Evol. Microbiol.">
        <title>Complete genome sequence of Corynebacterium casei LMG S-19264T (=DSM 44701T), isolated from a smear-ripened cheese.</title>
        <authorList>
            <consortium name="US DOE Joint Genome Institute (JGI-PGF)"/>
            <person name="Walter F."/>
            <person name="Albersmeier A."/>
            <person name="Kalinowski J."/>
            <person name="Ruckert C."/>
        </authorList>
    </citation>
    <scope>NUCLEOTIDE SEQUENCE</scope>
    <source>
        <strain evidence="2">CGMCC 1.15958</strain>
    </source>
</reference>
<accession>A0A916YZ02</accession>
<evidence type="ECO:0000313" key="3">
    <source>
        <dbReference type="Proteomes" id="UP000609064"/>
    </source>
</evidence>